<evidence type="ECO:0000256" key="10">
    <source>
        <dbReference type="ARBA" id="ARBA00030956"/>
    </source>
</evidence>
<dbReference type="GO" id="GO:0005886">
    <property type="term" value="C:plasma membrane"/>
    <property type="evidence" value="ECO:0007669"/>
    <property type="project" value="TreeGrafter"/>
</dbReference>
<dbReference type="InterPro" id="IPR050893">
    <property type="entry name" value="Sugar_PTS"/>
</dbReference>
<dbReference type="Proteomes" id="UP000031129">
    <property type="component" value="Chromosome"/>
</dbReference>
<proteinExistence type="predicted"/>
<dbReference type="InterPro" id="IPR002178">
    <property type="entry name" value="PTS_EIIA_type-2_dom"/>
</dbReference>
<evidence type="ECO:0000259" key="12">
    <source>
        <dbReference type="PROSITE" id="PS51094"/>
    </source>
</evidence>
<evidence type="ECO:0000256" key="9">
    <source>
        <dbReference type="ARBA" id="ARBA00029908"/>
    </source>
</evidence>
<dbReference type="Gene3D" id="3.40.930.10">
    <property type="entry name" value="Mannitol-specific EII, Chain A"/>
    <property type="match status" value="1"/>
</dbReference>
<dbReference type="HOGENOM" id="CLU_072531_3_1_14"/>
<keyword evidence="4" id="KW-0597">Phosphoprotein</keyword>
<evidence type="ECO:0000256" key="7">
    <source>
        <dbReference type="ARBA" id="ARBA00022683"/>
    </source>
</evidence>
<dbReference type="RefSeq" id="WP_002557863.1">
    <property type="nucleotide sequence ID" value="NZ_CP007585.1"/>
</dbReference>
<reference evidence="13 14" key="1">
    <citation type="journal article" date="2015" name="Genome Announc.">
        <title>Complete Genome Sequence of Mycoplasma flocculare Strain Ms42T (ATCC 27399T).</title>
        <authorList>
            <person name="Calcutt M.J."/>
            <person name="Foecking M.F."/>
            <person name="Heidari M.B."/>
            <person name="McIntosh M.A."/>
        </authorList>
    </citation>
    <scope>NUCLEOTIDE SEQUENCE [LARGE SCALE GENOMIC DNA]</scope>
    <source>
        <strain evidence="14">ATCC 27399</strain>
    </source>
</reference>
<dbReference type="EMBL" id="CP007585">
    <property type="protein sequence ID" value="AJC50022.1"/>
    <property type="molecule type" value="Genomic_DNA"/>
</dbReference>
<evidence type="ECO:0000256" key="8">
    <source>
        <dbReference type="ARBA" id="ARBA00022777"/>
    </source>
</evidence>
<evidence type="ECO:0000256" key="4">
    <source>
        <dbReference type="ARBA" id="ARBA00022553"/>
    </source>
</evidence>
<accession>A0A0A8E8U6</accession>
<evidence type="ECO:0000313" key="13">
    <source>
        <dbReference type="EMBL" id="AJC50022.1"/>
    </source>
</evidence>
<keyword evidence="3" id="KW-0813">Transport</keyword>
<dbReference type="GO" id="GO:0090563">
    <property type="term" value="F:protein-phosphocysteine-sugar phosphotransferase activity"/>
    <property type="evidence" value="ECO:0007669"/>
    <property type="project" value="TreeGrafter"/>
</dbReference>
<protein>
    <recommendedName>
        <fullName evidence="2">Mannitol-specific phosphotransferase enzyme IIA component</fullName>
    </recommendedName>
    <alternativeName>
        <fullName evidence="10">EIIA</fullName>
    </alternativeName>
    <alternativeName>
        <fullName evidence="11">EIII</fullName>
    </alternativeName>
    <alternativeName>
        <fullName evidence="9">PTS system mannitol-specific EIIA component</fullName>
    </alternativeName>
</protein>
<comment type="function">
    <text evidence="1">The phosphoenolpyruvate-dependent sugar phosphotransferase system (sugar PTS), a major carbohydrate active transport system, catalyzes the phosphorylation of incoming sugar substrates concomitantly with their translocation across the cell membrane. The enzyme II CmtAB PTS system is involved in D-mannitol transport.</text>
</comment>
<evidence type="ECO:0000256" key="3">
    <source>
        <dbReference type="ARBA" id="ARBA00022448"/>
    </source>
</evidence>
<keyword evidence="5" id="KW-0762">Sugar transport</keyword>
<keyword evidence="14" id="KW-1185">Reference proteome</keyword>
<dbReference type="InterPro" id="IPR016152">
    <property type="entry name" value="PTrfase/Anion_transptr"/>
</dbReference>
<keyword evidence="6" id="KW-0808">Transferase</keyword>
<dbReference type="SUPFAM" id="SSF55804">
    <property type="entry name" value="Phoshotransferase/anion transport protein"/>
    <property type="match status" value="1"/>
</dbReference>
<dbReference type="OrthoDB" id="1640042at2"/>
<evidence type="ECO:0000313" key="14">
    <source>
        <dbReference type="Proteomes" id="UP000031129"/>
    </source>
</evidence>
<sequence length="142" mass="16376">MNLKVENILLNQVITSKKQAFETLIKIFMKKNCCNLEYLESMEKRDFESSVALGNYLALVHGTYEGSGLVFQNCMQIIHLKNTLEWDGQHIKFIIGLAVKSSEQINYIQKIGLAFIQKEKVESIMNDPYLTKEKILVWINTS</sequence>
<evidence type="ECO:0000256" key="6">
    <source>
        <dbReference type="ARBA" id="ARBA00022679"/>
    </source>
</evidence>
<dbReference type="GO" id="GO:0016301">
    <property type="term" value="F:kinase activity"/>
    <property type="evidence" value="ECO:0007669"/>
    <property type="project" value="UniProtKB-KW"/>
</dbReference>
<evidence type="ECO:0000256" key="1">
    <source>
        <dbReference type="ARBA" id="ARBA00002434"/>
    </source>
</evidence>
<evidence type="ECO:0000256" key="5">
    <source>
        <dbReference type="ARBA" id="ARBA00022597"/>
    </source>
</evidence>
<dbReference type="PANTHER" id="PTHR30181">
    <property type="entry name" value="MANNITOL PERMEASE IIC COMPONENT"/>
    <property type="match status" value="1"/>
</dbReference>
<organism evidence="13 14">
    <name type="scientific">Mesomycoplasma flocculare ATCC 27399</name>
    <dbReference type="NCBI Taxonomy" id="743971"/>
    <lineage>
        <taxon>Bacteria</taxon>
        <taxon>Bacillati</taxon>
        <taxon>Mycoplasmatota</taxon>
        <taxon>Mycoplasmoidales</taxon>
        <taxon>Metamycoplasmataceae</taxon>
        <taxon>Mesomycoplasma</taxon>
    </lineage>
</organism>
<gene>
    <name evidence="13" type="primary">mtlF</name>
    <name evidence="13" type="ORF">MYF_02635</name>
</gene>
<keyword evidence="8" id="KW-0418">Kinase</keyword>
<evidence type="ECO:0000256" key="11">
    <source>
        <dbReference type="ARBA" id="ARBA00030962"/>
    </source>
</evidence>
<feature type="domain" description="PTS EIIA type-2" evidence="12">
    <location>
        <begin position="1"/>
        <end position="142"/>
    </location>
</feature>
<keyword evidence="7" id="KW-0598">Phosphotransferase system</keyword>
<dbReference type="AlphaFoldDB" id="A0A0A8E8U6"/>
<evidence type="ECO:0000256" key="2">
    <source>
        <dbReference type="ARBA" id="ARBA00014783"/>
    </source>
</evidence>
<dbReference type="GO" id="GO:0009401">
    <property type="term" value="P:phosphoenolpyruvate-dependent sugar phosphotransferase system"/>
    <property type="evidence" value="ECO:0007669"/>
    <property type="project" value="UniProtKB-KW"/>
</dbReference>
<dbReference type="Pfam" id="PF00359">
    <property type="entry name" value="PTS_EIIA_2"/>
    <property type="match status" value="1"/>
</dbReference>
<dbReference type="PANTHER" id="PTHR30181:SF2">
    <property type="entry name" value="PTS SYSTEM MANNITOL-SPECIFIC EIICBA COMPONENT"/>
    <property type="match status" value="1"/>
</dbReference>
<dbReference type="PROSITE" id="PS51094">
    <property type="entry name" value="PTS_EIIA_TYPE_2"/>
    <property type="match status" value="1"/>
</dbReference>
<dbReference type="STRING" id="743971.MYF_02635"/>
<name>A0A0A8E8U6_MESFC</name>
<dbReference type="KEGG" id="mfq:MYF_02635"/>